<dbReference type="PATRIC" id="fig|46224.3.peg.3050"/>
<gene>
    <name evidence="2" type="ORF">B4102_3081</name>
</gene>
<feature type="domain" description="DinB-like" evidence="1">
    <location>
        <begin position="11"/>
        <end position="140"/>
    </location>
</feature>
<reference evidence="2 3" key="1">
    <citation type="submission" date="2016-01" db="EMBL/GenBank/DDBJ databases">
        <title>Genome Sequences of Twelve Sporeforming Bacillus Species Isolated from Foods.</title>
        <authorList>
            <person name="Berendsen E.M."/>
            <person name="Wells-Bennik M.H."/>
            <person name="Krawcyk A.O."/>
            <person name="De Jong A."/>
            <person name="Holsappel S."/>
            <person name="Eijlander R.T."/>
            <person name="Kuipers O.P."/>
        </authorList>
    </citation>
    <scope>NUCLEOTIDE SEQUENCE [LARGE SCALE GENOMIC DNA]</scope>
    <source>
        <strain evidence="2 3">B4102</strain>
    </source>
</reference>
<dbReference type="STRING" id="46224.B4102_3081"/>
<evidence type="ECO:0000313" key="2">
    <source>
        <dbReference type="EMBL" id="KYD05908.1"/>
    </source>
</evidence>
<dbReference type="AlphaFoldDB" id="A0A150L0Q6"/>
<dbReference type="Gene3D" id="1.20.120.450">
    <property type="entry name" value="dinb family like domain"/>
    <property type="match status" value="1"/>
</dbReference>
<accession>A0A150L0Q6</accession>
<organism evidence="2 3">
    <name type="scientific">Heyndrickxia sporothermodurans</name>
    <dbReference type="NCBI Taxonomy" id="46224"/>
    <lineage>
        <taxon>Bacteria</taxon>
        <taxon>Bacillati</taxon>
        <taxon>Bacillota</taxon>
        <taxon>Bacilli</taxon>
        <taxon>Bacillales</taxon>
        <taxon>Bacillaceae</taxon>
        <taxon>Heyndrickxia</taxon>
    </lineage>
</organism>
<dbReference type="EMBL" id="LQYN01000053">
    <property type="protein sequence ID" value="KYD05908.1"/>
    <property type="molecule type" value="Genomic_DNA"/>
</dbReference>
<dbReference type="InterPro" id="IPR024775">
    <property type="entry name" value="DinB-like"/>
</dbReference>
<dbReference type="SUPFAM" id="SSF109854">
    <property type="entry name" value="DinB/YfiT-like putative metalloenzymes"/>
    <property type="match status" value="1"/>
</dbReference>
<proteinExistence type="predicted"/>
<keyword evidence="3" id="KW-1185">Reference proteome</keyword>
<evidence type="ECO:0000313" key="3">
    <source>
        <dbReference type="Proteomes" id="UP000075666"/>
    </source>
</evidence>
<name>A0A150L0Q6_9BACI</name>
<dbReference type="InterPro" id="IPR034660">
    <property type="entry name" value="DinB/YfiT-like"/>
</dbReference>
<dbReference type="RefSeq" id="WP_066231509.1">
    <property type="nucleotide sequence ID" value="NZ_JBHJSX010000039.1"/>
</dbReference>
<comment type="caution">
    <text evidence="2">The sequence shown here is derived from an EMBL/GenBank/DDBJ whole genome shotgun (WGS) entry which is preliminary data.</text>
</comment>
<evidence type="ECO:0000259" key="1">
    <source>
        <dbReference type="Pfam" id="PF12867"/>
    </source>
</evidence>
<protein>
    <recommendedName>
        <fullName evidence="1">DinB-like domain-containing protein</fullName>
    </recommendedName>
</protein>
<dbReference type="Proteomes" id="UP000075666">
    <property type="component" value="Unassembled WGS sequence"/>
</dbReference>
<sequence>MNSIELSILNLQETRRRSIKLWRSLPDSWIKWRPDKDAMSFGEMIRHVWTSSYYYHLMLEKNGSIKEEAPAPFDEEPIISIEKEIELSKPYFDNFISYVQSLSTDELKNRLIDRSDVGYQRYLGDMLLRIAYHDGVHAGQFLQYLRMIGLERPLIWD</sequence>
<dbReference type="OrthoDB" id="119432at2"/>
<dbReference type="Pfam" id="PF12867">
    <property type="entry name" value="DinB_2"/>
    <property type="match status" value="1"/>
</dbReference>